<dbReference type="AlphaFoldDB" id="A0A1X7SXX5"/>
<accession>A0A1X7SXX5</accession>
<dbReference type="Pfam" id="PF00102">
    <property type="entry name" value="Y_phosphatase"/>
    <property type="match status" value="1"/>
</dbReference>
<dbReference type="InParanoid" id="A0A1X7SXX5"/>
<dbReference type="SUPFAM" id="SSF52799">
    <property type="entry name" value="(Phosphotyrosine protein) phosphatases II"/>
    <property type="match status" value="1"/>
</dbReference>
<dbReference type="InterPro" id="IPR000242">
    <property type="entry name" value="PTP_cat"/>
</dbReference>
<name>A0A1X7SXX5_AMPQE</name>
<organism evidence="2">
    <name type="scientific">Amphimedon queenslandica</name>
    <name type="common">Sponge</name>
    <dbReference type="NCBI Taxonomy" id="400682"/>
    <lineage>
        <taxon>Eukaryota</taxon>
        <taxon>Metazoa</taxon>
        <taxon>Porifera</taxon>
        <taxon>Demospongiae</taxon>
        <taxon>Heteroscleromorpha</taxon>
        <taxon>Haplosclerida</taxon>
        <taxon>Niphatidae</taxon>
        <taxon>Amphimedon</taxon>
    </lineage>
</organism>
<dbReference type="EnsemblMetazoa" id="Aqu2.1.06933_001">
    <property type="protein sequence ID" value="Aqu2.1.06933_001"/>
    <property type="gene ID" value="Aqu2.1.06933"/>
</dbReference>
<proteinExistence type="predicted"/>
<evidence type="ECO:0000259" key="1">
    <source>
        <dbReference type="PROSITE" id="PS50055"/>
    </source>
</evidence>
<dbReference type="PANTHER" id="PTHR19134">
    <property type="entry name" value="RECEPTOR-TYPE TYROSINE-PROTEIN PHOSPHATASE"/>
    <property type="match status" value="1"/>
</dbReference>
<dbReference type="InterPro" id="IPR050348">
    <property type="entry name" value="Protein-Tyr_Phosphatase"/>
</dbReference>
<feature type="domain" description="Tyrosine-protein phosphatase" evidence="1">
    <location>
        <begin position="1"/>
        <end position="42"/>
    </location>
</feature>
<evidence type="ECO:0000313" key="2">
    <source>
        <dbReference type="EnsemblMetazoa" id="Aqu2.1.06933_001"/>
    </source>
</evidence>
<dbReference type="PROSITE" id="PS50055">
    <property type="entry name" value="TYR_PHOSPHATASE_PTP"/>
    <property type="match status" value="1"/>
</dbReference>
<dbReference type="GO" id="GO:0004725">
    <property type="term" value="F:protein tyrosine phosphatase activity"/>
    <property type="evidence" value="ECO:0007669"/>
    <property type="project" value="InterPro"/>
</dbReference>
<protein>
    <recommendedName>
        <fullName evidence="1">Tyrosine-protein phosphatase domain-containing protein</fullName>
    </recommendedName>
</protein>
<sequence length="42" mass="5184">SYRQQRAYLATQGPMKNTVEDFWRMIWEHKSKIIGREEKEIE</sequence>
<dbReference type="InterPro" id="IPR029021">
    <property type="entry name" value="Prot-tyrosine_phosphatase-like"/>
</dbReference>
<dbReference type="eggNOG" id="KOG4228">
    <property type="taxonomic scope" value="Eukaryota"/>
</dbReference>
<dbReference type="Gene3D" id="3.90.190.10">
    <property type="entry name" value="Protein tyrosine phosphatase superfamily"/>
    <property type="match status" value="1"/>
</dbReference>
<dbReference type="PANTHER" id="PTHR19134:SF531">
    <property type="entry name" value="TYROSINE-PROTEIN PHOSPHATASE LAR"/>
    <property type="match status" value="1"/>
</dbReference>
<reference evidence="2" key="1">
    <citation type="submission" date="2017-05" db="UniProtKB">
        <authorList>
            <consortium name="EnsemblMetazoa"/>
        </authorList>
    </citation>
    <scope>IDENTIFICATION</scope>
</reference>